<dbReference type="InterPro" id="IPR043129">
    <property type="entry name" value="ATPase_NBD"/>
</dbReference>
<dbReference type="OrthoDB" id="2963168at2759"/>
<keyword evidence="2" id="KW-0067">ATP-binding</keyword>
<dbReference type="Gene3D" id="3.90.640.10">
    <property type="entry name" value="Actin, Chain A, domain 4"/>
    <property type="match status" value="1"/>
</dbReference>
<evidence type="ECO:0000313" key="3">
    <source>
        <dbReference type="EMBL" id="KNE68281.1"/>
    </source>
</evidence>
<keyword evidence="1" id="KW-0547">Nucleotide-binding</keyword>
<reference evidence="4" key="2">
    <citation type="submission" date="2009-11" db="EMBL/GenBank/DDBJ databases">
        <title>The Genome Sequence of Allomyces macrogynus strain ATCC 38327.</title>
        <authorList>
            <consortium name="The Broad Institute Genome Sequencing Platform"/>
            <person name="Russ C."/>
            <person name="Cuomo C."/>
            <person name="Shea T."/>
            <person name="Young S.K."/>
            <person name="Zeng Q."/>
            <person name="Koehrsen M."/>
            <person name="Haas B."/>
            <person name="Borodovsky M."/>
            <person name="Guigo R."/>
            <person name="Alvarado L."/>
            <person name="Berlin A."/>
            <person name="Borenstein D."/>
            <person name="Chen Z."/>
            <person name="Engels R."/>
            <person name="Freedman E."/>
            <person name="Gellesch M."/>
            <person name="Goldberg J."/>
            <person name="Griggs A."/>
            <person name="Gujja S."/>
            <person name="Heiman D."/>
            <person name="Hepburn T."/>
            <person name="Howarth C."/>
            <person name="Jen D."/>
            <person name="Larson L."/>
            <person name="Lewis B."/>
            <person name="Mehta T."/>
            <person name="Park D."/>
            <person name="Pearson M."/>
            <person name="Roberts A."/>
            <person name="Saif S."/>
            <person name="Shenoy N."/>
            <person name="Sisk P."/>
            <person name="Stolte C."/>
            <person name="Sykes S."/>
            <person name="Walk T."/>
            <person name="White J."/>
            <person name="Yandava C."/>
            <person name="Burger G."/>
            <person name="Gray M.W."/>
            <person name="Holland P.W.H."/>
            <person name="King N."/>
            <person name="Lang F.B.F."/>
            <person name="Roger A.J."/>
            <person name="Ruiz-Trillo I."/>
            <person name="Lander E."/>
            <person name="Nusbaum C."/>
        </authorList>
    </citation>
    <scope>NUCLEOTIDE SEQUENCE [LARGE SCALE GENOMIC DNA]</scope>
    <source>
        <strain evidence="4">ATCC 38327</strain>
    </source>
</reference>
<evidence type="ECO:0008006" key="5">
    <source>
        <dbReference type="Google" id="ProtNLM"/>
    </source>
</evidence>
<sequence>MGQNQSQVPAPDDLLAAVHPLKWQIAVDFGTSYSGFAVAIKDFVGTLNQDAGAADLSSVPHLPLANYIKYNTSWPGGRVPYPKTRTTLLYDAKGEVVAWGNEAWERYLSMESDDQAEHIYIDRFKLLLDAKLNHRDAAMDRLKKLGKDPVDMIADYLRKLVAFLAKFIKHSDSTIDFNPLHVRWCLTIPAMWSDAAKQKMYRAMFKADLIPSLTSERVIFCSEPMAGLLSEAISSDARTNIHRNDPILMVDMGGGTVDLTAMRMGSNGFDELVPGLGASCGSTMLDDQFLAMFRRAVGPKIYDQVVAEHPKVKLQILRDWETCKTTFHGEKRFHGRVAIPRAMARLLDAHESDSSSSDVEVELDDNELCMTTALIESLYQPIVDQIVALVTKMLDQCKAKGITVAHVLCVGGFSQSKYLIDVLRDRLPINPRKIVASAHAPAAVLLGAPIFACRPELILKQIARLTYGIATNLCYSPSLHGPRDKLGDRVFEDEDGVLLLAHGFDAVIRKGDALLPGNVIERSYMPLDCQVKGVDFRVFVSHLEDPVFTDTVGCDEVGKVEIKVTPCRHSWNKDSLCASVRVLHTGLVLEVTNERTGAKVDMTLDFFD</sequence>
<evidence type="ECO:0000256" key="1">
    <source>
        <dbReference type="ARBA" id="ARBA00022741"/>
    </source>
</evidence>
<dbReference type="Gene3D" id="3.30.420.40">
    <property type="match status" value="2"/>
</dbReference>
<dbReference type="GO" id="GO:0140662">
    <property type="term" value="F:ATP-dependent protein folding chaperone"/>
    <property type="evidence" value="ECO:0007669"/>
    <property type="project" value="InterPro"/>
</dbReference>
<dbReference type="AlphaFoldDB" id="A0A0L0T0I8"/>
<dbReference type="Pfam" id="PF00012">
    <property type="entry name" value="HSP70"/>
    <property type="match status" value="1"/>
</dbReference>
<dbReference type="eggNOG" id="KOG0101">
    <property type="taxonomic scope" value="Eukaryota"/>
</dbReference>
<dbReference type="CDD" id="cd10229">
    <property type="entry name" value="ASKHA_NBD_HSP70_HSPA12"/>
    <property type="match status" value="1"/>
</dbReference>
<gene>
    <name evidence="3" type="ORF">AMAG_12950</name>
</gene>
<proteinExistence type="predicted"/>
<dbReference type="SUPFAM" id="SSF53067">
    <property type="entry name" value="Actin-like ATPase domain"/>
    <property type="match status" value="2"/>
</dbReference>
<dbReference type="Proteomes" id="UP000054350">
    <property type="component" value="Unassembled WGS sequence"/>
</dbReference>
<dbReference type="InterPro" id="IPR013126">
    <property type="entry name" value="Hsp_70_fam"/>
</dbReference>
<dbReference type="PANTHER" id="PTHR14187:SF5">
    <property type="entry name" value="HEAT SHOCK 70 KDA PROTEIN 12A"/>
    <property type="match status" value="1"/>
</dbReference>
<accession>A0A0L0T0I8</accession>
<evidence type="ECO:0000256" key="2">
    <source>
        <dbReference type="ARBA" id="ARBA00022840"/>
    </source>
</evidence>
<name>A0A0L0T0I8_ALLM3</name>
<reference evidence="3 4" key="1">
    <citation type="submission" date="2009-11" db="EMBL/GenBank/DDBJ databases">
        <title>Annotation of Allomyces macrogynus ATCC 38327.</title>
        <authorList>
            <consortium name="The Broad Institute Genome Sequencing Platform"/>
            <person name="Russ C."/>
            <person name="Cuomo C."/>
            <person name="Burger G."/>
            <person name="Gray M.W."/>
            <person name="Holland P.W.H."/>
            <person name="King N."/>
            <person name="Lang F.B.F."/>
            <person name="Roger A.J."/>
            <person name="Ruiz-Trillo I."/>
            <person name="Young S.K."/>
            <person name="Zeng Q."/>
            <person name="Gargeya S."/>
            <person name="Fitzgerald M."/>
            <person name="Haas B."/>
            <person name="Abouelleil A."/>
            <person name="Alvarado L."/>
            <person name="Arachchi H.M."/>
            <person name="Berlin A."/>
            <person name="Chapman S.B."/>
            <person name="Gearin G."/>
            <person name="Goldberg J."/>
            <person name="Griggs A."/>
            <person name="Gujja S."/>
            <person name="Hansen M."/>
            <person name="Heiman D."/>
            <person name="Howarth C."/>
            <person name="Larimer J."/>
            <person name="Lui A."/>
            <person name="MacDonald P.J.P."/>
            <person name="McCowen C."/>
            <person name="Montmayeur A."/>
            <person name="Murphy C."/>
            <person name="Neiman D."/>
            <person name="Pearson M."/>
            <person name="Priest M."/>
            <person name="Roberts A."/>
            <person name="Saif S."/>
            <person name="Shea T."/>
            <person name="Sisk P."/>
            <person name="Stolte C."/>
            <person name="Sykes S."/>
            <person name="Wortman J."/>
            <person name="Nusbaum C."/>
            <person name="Birren B."/>
        </authorList>
    </citation>
    <scope>NUCLEOTIDE SEQUENCE [LARGE SCALE GENOMIC DNA]</scope>
    <source>
        <strain evidence="3 4">ATCC 38327</strain>
    </source>
</reference>
<dbReference type="EMBL" id="GG745356">
    <property type="protein sequence ID" value="KNE68281.1"/>
    <property type="molecule type" value="Genomic_DNA"/>
</dbReference>
<dbReference type="OMA" id="ATEDIMY"/>
<evidence type="ECO:0000313" key="4">
    <source>
        <dbReference type="Proteomes" id="UP000054350"/>
    </source>
</evidence>
<protein>
    <recommendedName>
        <fullName evidence="5">Hsp70-like protein</fullName>
    </recommendedName>
</protein>
<dbReference type="PANTHER" id="PTHR14187">
    <property type="entry name" value="ALPHA KINASE/ELONGATION FACTOR 2 KINASE"/>
    <property type="match status" value="1"/>
</dbReference>
<keyword evidence="4" id="KW-1185">Reference proteome</keyword>
<organism evidence="3 4">
    <name type="scientific">Allomyces macrogynus (strain ATCC 38327)</name>
    <name type="common">Allomyces javanicus var. macrogynus</name>
    <dbReference type="NCBI Taxonomy" id="578462"/>
    <lineage>
        <taxon>Eukaryota</taxon>
        <taxon>Fungi</taxon>
        <taxon>Fungi incertae sedis</taxon>
        <taxon>Blastocladiomycota</taxon>
        <taxon>Blastocladiomycetes</taxon>
        <taxon>Blastocladiales</taxon>
        <taxon>Blastocladiaceae</taxon>
        <taxon>Allomyces</taxon>
    </lineage>
</organism>
<dbReference type="STRING" id="578462.A0A0L0T0I8"/>
<dbReference type="GO" id="GO:0005524">
    <property type="term" value="F:ATP binding"/>
    <property type="evidence" value="ECO:0007669"/>
    <property type="project" value="UniProtKB-KW"/>
</dbReference>
<dbReference type="VEuPathDB" id="FungiDB:AMAG_12950"/>